<dbReference type="Gene3D" id="1.20.140.10">
    <property type="entry name" value="Butyryl-CoA Dehydrogenase, subunit A, domain 3"/>
    <property type="match status" value="1"/>
</dbReference>
<dbReference type="InterPro" id="IPR023198">
    <property type="entry name" value="PGP-like_dom2"/>
</dbReference>
<dbReference type="SUPFAM" id="SSF56112">
    <property type="entry name" value="Protein kinase-like (PK-like)"/>
    <property type="match status" value="1"/>
</dbReference>
<dbReference type="Gene3D" id="1.10.540.10">
    <property type="entry name" value="Acyl-CoA dehydrogenase/oxidase, N-terminal domain"/>
    <property type="match status" value="1"/>
</dbReference>
<evidence type="ECO:0000259" key="8">
    <source>
        <dbReference type="Pfam" id="PF02770"/>
    </source>
</evidence>
<dbReference type="InterPro" id="IPR009075">
    <property type="entry name" value="AcylCo_DH/oxidase_C"/>
</dbReference>
<sequence length="1013" mass="113518">MIQLHKYIPLNLHLRMVTIKKVSNKCSSIKAVIFDMGGVIVPSPLPLFKKFAKKHNLSDDQMNKLFFDGGDSSLLGQLEKGYINLQEYSSVLSDKAKKVIGIPLEDEIFSVWTKSNEYLKPFPDVISAIKEIRSVGIKTALLTNNAFIEGNRTAMPLDRNLFDVIVESCVEGLRKPNVNIYKLTLDRLSVEPSEAVFLDDLGENLKNARSLGINTIKVSDQYSALNELQKVLNMTFEHIIPGTTDVKEPHQLPVELLKDFIISKLHLKDDGQPFLLRKFKHGQSNPTYYIKCVGQEIVLRKKPPGKLLPSAHSIEREYKVMKALNEFGVPVPKMLCLCEDSSIIGTSFFLMDYVHGRVFKDIANVSPIERTNVYNSLVEVLQQIHSVDIERSGLTDFGKKGNYMKRQISIWSAQYEASKTCSVPQMDHLMDWLPKNLPETEKSTIVHGDFRLDNCIFDENSYSIKSILDWELSTIGDPITDLAYLCAIYHLPKDFSLIQGLHGVDLKLQGIPTEQDVLKKYCTAMKISEIKKWNVYMAFSFFRLAAIIQGVYKRSLNNQSSSDQAKYLEKYTQMMATIGCQFADKEDSLSISKNFTKNESSVIAFSVSGLSPHAQKLYADVVAFMKNNVYPIENKIMSEKVGELKWTTNTEMEELKDKAKSAGLWNLFIPLNTDPECKLGAGLTNLEYAFICEEMGKVISAPEIFNCSAPDTGNMEVLIKYGNKKQQDEWLVPLLEGKIRSCFGMTEPQVASSDATNIESSIVREGDNYIINGKKWWISGAMDPRCALCIFMGKTNPSAPKHLQQSMILIPMNAEGVRVIRPLSVFGYEDAPSGHAEIEFINVRVPVSNILVGEGRGFEIAQGRLGPGRIHHCMRLIGWSERALELMVNRANSRTAFGKPLIAQGTVQSHIAESRIEIEQARLLTLKAAHMMDTVGNKVAASEIAMIKVIAPRTAQTIIDRAIQLFGAAGLSADTPLAHMFAFSRVLRLADGPDEVHKQAIAKIEIKRQLTRL</sequence>
<dbReference type="InterPro" id="IPR052898">
    <property type="entry name" value="ACAD10-like"/>
</dbReference>
<dbReference type="InterPro" id="IPR036412">
    <property type="entry name" value="HAD-like_sf"/>
</dbReference>
<dbReference type="InterPro" id="IPR011945">
    <property type="entry name" value="HAD-SF_ppase_IA/epoxid_hydro_N"/>
</dbReference>
<evidence type="ECO:0000313" key="10">
    <source>
        <dbReference type="Proteomes" id="UP001652625"/>
    </source>
</evidence>
<dbReference type="InterPro" id="IPR041726">
    <property type="entry name" value="ACAD10_11_N"/>
</dbReference>
<dbReference type="NCBIfam" id="TIGR01509">
    <property type="entry name" value="HAD-SF-IA-v3"/>
    <property type="match status" value="1"/>
</dbReference>
<dbReference type="Gene3D" id="1.10.150.240">
    <property type="entry name" value="Putative phosphatase, domain 2"/>
    <property type="match status" value="1"/>
</dbReference>
<organism evidence="10 11">
    <name type="scientific">Hydra vulgaris</name>
    <name type="common">Hydra</name>
    <name type="synonym">Hydra attenuata</name>
    <dbReference type="NCBI Taxonomy" id="6087"/>
    <lineage>
        <taxon>Eukaryota</taxon>
        <taxon>Metazoa</taxon>
        <taxon>Cnidaria</taxon>
        <taxon>Hydrozoa</taxon>
        <taxon>Hydroidolina</taxon>
        <taxon>Anthoathecata</taxon>
        <taxon>Aplanulata</taxon>
        <taxon>Hydridae</taxon>
        <taxon>Hydra</taxon>
    </lineage>
</organism>
<dbReference type="Gene3D" id="3.90.1200.10">
    <property type="match status" value="1"/>
</dbReference>
<feature type="domain" description="Acyl-CoA oxidase/dehydrogenase middle" evidence="8">
    <location>
        <begin position="742"/>
        <end position="840"/>
    </location>
</feature>
<dbReference type="InterPro" id="IPR013786">
    <property type="entry name" value="AcylCoA_DH/ox_N"/>
</dbReference>
<dbReference type="Proteomes" id="UP001652625">
    <property type="component" value="Chromosome 12"/>
</dbReference>
<keyword evidence="4" id="KW-0274">FAD</keyword>
<evidence type="ECO:0000259" key="7">
    <source>
        <dbReference type="Pfam" id="PF01636"/>
    </source>
</evidence>
<dbReference type="GeneID" id="100204420"/>
<dbReference type="InterPro" id="IPR037069">
    <property type="entry name" value="AcylCoA_DH/ox_N_sf"/>
</dbReference>
<protein>
    <submittedName>
        <fullName evidence="11">Acyl-CoA dehydrogenase family member 10 isoform X3</fullName>
    </submittedName>
</protein>
<dbReference type="SFLD" id="SFLDS00003">
    <property type="entry name" value="Haloacid_Dehalogenase"/>
    <property type="match status" value="1"/>
</dbReference>
<dbReference type="InterPro" id="IPR011009">
    <property type="entry name" value="Kinase-like_dom_sf"/>
</dbReference>
<dbReference type="Gene3D" id="3.40.50.1000">
    <property type="entry name" value="HAD superfamily/HAD-like"/>
    <property type="match status" value="1"/>
</dbReference>
<dbReference type="CDD" id="cd05154">
    <property type="entry name" value="ACAD10_11_N-like"/>
    <property type="match status" value="1"/>
</dbReference>
<dbReference type="SUPFAM" id="SSF47203">
    <property type="entry name" value="Acyl-CoA dehydrogenase C-terminal domain-like"/>
    <property type="match status" value="1"/>
</dbReference>
<gene>
    <name evidence="11" type="primary">LOC100204420</name>
</gene>
<keyword evidence="10" id="KW-1185">Reference proteome</keyword>
<evidence type="ECO:0000313" key="11">
    <source>
        <dbReference type="RefSeq" id="XP_065670425.1"/>
    </source>
</evidence>
<feature type="domain" description="Acyl-CoA dehydrogenase/oxidase C-terminal" evidence="6">
    <location>
        <begin position="855"/>
        <end position="1003"/>
    </location>
</feature>
<dbReference type="InterPro" id="IPR009100">
    <property type="entry name" value="AcylCoA_DH/oxidase_NM_dom_sf"/>
</dbReference>
<dbReference type="Gene3D" id="2.40.110.10">
    <property type="entry name" value="Butyryl-CoA Dehydrogenase, subunit A, domain 2"/>
    <property type="match status" value="1"/>
</dbReference>
<reference evidence="11" key="1">
    <citation type="submission" date="2025-08" db="UniProtKB">
        <authorList>
            <consortium name="RefSeq"/>
        </authorList>
    </citation>
    <scope>IDENTIFICATION</scope>
</reference>
<dbReference type="Pfam" id="PF00702">
    <property type="entry name" value="Hydrolase"/>
    <property type="match status" value="1"/>
</dbReference>
<comment type="similarity">
    <text evidence="2">Belongs to the acyl-CoA dehydrogenase family.</text>
</comment>
<dbReference type="PANTHER" id="PTHR47829:SF3">
    <property type="entry name" value="AMINOGLYCOSIDE PHOSPHOTRANSFERASE DOMAIN-CONTAINING PROTEIN"/>
    <property type="match status" value="1"/>
</dbReference>
<evidence type="ECO:0000256" key="2">
    <source>
        <dbReference type="ARBA" id="ARBA00009347"/>
    </source>
</evidence>
<dbReference type="SUPFAM" id="SSF56784">
    <property type="entry name" value="HAD-like"/>
    <property type="match status" value="1"/>
</dbReference>
<dbReference type="RefSeq" id="XP_065670425.1">
    <property type="nucleotide sequence ID" value="XM_065814353.1"/>
</dbReference>
<dbReference type="SFLD" id="SFLDG01129">
    <property type="entry name" value="C1.5:_HAD__Beta-PGM__Phosphata"/>
    <property type="match status" value="1"/>
</dbReference>
<comment type="cofactor">
    <cofactor evidence="1">
        <name>FAD</name>
        <dbReference type="ChEBI" id="CHEBI:57692"/>
    </cofactor>
</comment>
<dbReference type="PANTHER" id="PTHR47829">
    <property type="entry name" value="HYDROLASE, PUTATIVE (AFU_ORTHOLOGUE AFUA_1G12880)-RELATED"/>
    <property type="match status" value="1"/>
</dbReference>
<dbReference type="InterPro" id="IPR006091">
    <property type="entry name" value="Acyl-CoA_Oxase/DH_mid-dom"/>
</dbReference>
<dbReference type="Pfam" id="PF02770">
    <property type="entry name" value="Acyl-CoA_dh_M"/>
    <property type="match status" value="1"/>
</dbReference>
<feature type="domain" description="Aminoglycoside phosphotransferase" evidence="7">
    <location>
        <begin position="277"/>
        <end position="492"/>
    </location>
</feature>
<keyword evidence="3" id="KW-0285">Flavoprotein</keyword>
<evidence type="ECO:0000256" key="4">
    <source>
        <dbReference type="ARBA" id="ARBA00022827"/>
    </source>
</evidence>
<evidence type="ECO:0000256" key="5">
    <source>
        <dbReference type="ARBA" id="ARBA00022990"/>
    </source>
</evidence>
<dbReference type="InterPro" id="IPR046373">
    <property type="entry name" value="Acyl-CoA_Oxase/DH_mid-dom_sf"/>
</dbReference>
<evidence type="ECO:0000259" key="9">
    <source>
        <dbReference type="Pfam" id="PF02771"/>
    </source>
</evidence>
<evidence type="ECO:0000259" key="6">
    <source>
        <dbReference type="Pfam" id="PF00441"/>
    </source>
</evidence>
<evidence type="ECO:0000256" key="1">
    <source>
        <dbReference type="ARBA" id="ARBA00001974"/>
    </source>
</evidence>
<evidence type="ECO:0000256" key="3">
    <source>
        <dbReference type="ARBA" id="ARBA00022630"/>
    </source>
</evidence>
<dbReference type="InterPro" id="IPR036250">
    <property type="entry name" value="AcylCo_DH-like_C"/>
</dbReference>
<dbReference type="Pfam" id="PF01636">
    <property type="entry name" value="APH"/>
    <property type="match status" value="1"/>
</dbReference>
<name>A0ABM4D800_HYDVU</name>
<proteinExistence type="inferred from homology"/>
<dbReference type="Gene3D" id="3.30.200.20">
    <property type="entry name" value="Phosphorylase Kinase, domain 1"/>
    <property type="match status" value="1"/>
</dbReference>
<dbReference type="InterPro" id="IPR002575">
    <property type="entry name" value="Aminoglycoside_PTrfase"/>
</dbReference>
<dbReference type="CDD" id="cd02603">
    <property type="entry name" value="HAD_sEH-N_like"/>
    <property type="match status" value="1"/>
</dbReference>
<dbReference type="InterPro" id="IPR006439">
    <property type="entry name" value="HAD-SF_hydro_IA"/>
</dbReference>
<dbReference type="InterPro" id="IPR023214">
    <property type="entry name" value="HAD_sf"/>
</dbReference>
<accession>A0ABM4D800</accession>
<dbReference type="Pfam" id="PF00441">
    <property type="entry name" value="Acyl-CoA_dh_1"/>
    <property type="match status" value="1"/>
</dbReference>
<feature type="domain" description="Acyl-CoA dehydrogenase/oxidase N-terminal" evidence="9">
    <location>
        <begin position="614"/>
        <end position="738"/>
    </location>
</feature>
<dbReference type="SUPFAM" id="SSF56645">
    <property type="entry name" value="Acyl-CoA dehydrogenase NM domain-like"/>
    <property type="match status" value="1"/>
</dbReference>
<dbReference type="Pfam" id="PF02771">
    <property type="entry name" value="Acyl-CoA_dh_N"/>
    <property type="match status" value="1"/>
</dbReference>
<dbReference type="NCBIfam" id="TIGR02247">
    <property type="entry name" value="HAD-1A3-hyp"/>
    <property type="match status" value="1"/>
</dbReference>
<keyword evidence="5" id="KW-0007">Acetylation</keyword>
<dbReference type="PRINTS" id="PR00413">
    <property type="entry name" value="HADHALOGNASE"/>
</dbReference>